<reference evidence="2" key="1">
    <citation type="journal article" date="2020" name="Viruses">
        <title>Genome Analysis of a Novel Clade b Betabaculovirus Isolated from the Legume Pest Matsumuraeses phaseoli (Lepidoptera: Tortricidae).</title>
        <authorList>
            <person name="Shu R."/>
            <person name="Meng Q."/>
            <person name="Miao L."/>
            <person name="Liang H."/>
            <person name="Chen J."/>
            <person name="Xu Y."/>
            <person name="Cheng L."/>
            <person name="Jin W."/>
            <person name="Qin Q."/>
            <person name="Zhang H."/>
        </authorList>
    </citation>
    <scope>NUCLEOTIDE SEQUENCE</scope>
    <source>
        <strain evidence="2">IOZ01</strain>
    </source>
</reference>
<dbReference type="InterPro" id="IPR036915">
    <property type="entry name" value="Cyclin-like_sf"/>
</dbReference>
<dbReference type="InterPro" id="IPR006671">
    <property type="entry name" value="Cyclin_N"/>
</dbReference>
<evidence type="ECO:0000313" key="3">
    <source>
        <dbReference type="Proteomes" id="UP000829694"/>
    </source>
</evidence>
<dbReference type="KEGG" id="vg:80539404"/>
<organism evidence="2 3">
    <name type="scientific">Matsumuraeses phaseoli granulovirus</name>
    <dbReference type="NCBI Taxonomy" id="2760664"/>
    <lineage>
        <taxon>Viruses</taxon>
        <taxon>Viruses incertae sedis</taxon>
        <taxon>Naldaviricetes</taxon>
        <taxon>Lefavirales</taxon>
        <taxon>Baculoviridae</taxon>
        <taxon>Betabaculovirus</taxon>
        <taxon>Betabaculovirus maphaseoli</taxon>
    </lineage>
</organism>
<accession>A0AAE7MLF0</accession>
<evidence type="ECO:0000259" key="1">
    <source>
        <dbReference type="Pfam" id="PF00134"/>
    </source>
</evidence>
<proteinExistence type="predicted"/>
<gene>
    <name evidence="2" type="primary">Maph40</name>
    <name evidence="2" type="ORF">H4Q86_040</name>
</gene>
<dbReference type="RefSeq" id="YP_010800758.1">
    <property type="nucleotide sequence ID" value="NC_076905.1"/>
</dbReference>
<dbReference type="Gene3D" id="1.10.472.10">
    <property type="entry name" value="Cyclin-like"/>
    <property type="match status" value="1"/>
</dbReference>
<keyword evidence="3" id="KW-1185">Reference proteome</keyword>
<dbReference type="GeneID" id="80539404"/>
<evidence type="ECO:0000313" key="2">
    <source>
        <dbReference type="EMBL" id="QOD40003.1"/>
    </source>
</evidence>
<dbReference type="Pfam" id="PF00134">
    <property type="entry name" value="Cyclin_N"/>
    <property type="match status" value="1"/>
</dbReference>
<protein>
    <submittedName>
        <fullName evidence="2">Maph40</fullName>
    </submittedName>
</protein>
<dbReference type="SUPFAM" id="SSF47954">
    <property type="entry name" value="Cyclin-like"/>
    <property type="match status" value="1"/>
</dbReference>
<dbReference type="Proteomes" id="UP000829694">
    <property type="component" value="Segment"/>
</dbReference>
<sequence length="276" mass="33046">MELAIKKDFMKSMVIKERHRMIVVDWFFCNNEMLGVKACEVAQMYFDKIVETYNKPMAVVDIQGIAAACMMLSSNVSVRYFVYICDFQYNEEQLMEYYVHVESKLKKYRSPVPFYRYIVKISNKSKCLKLFKLSHFLLRLCMFNSALTHETIYELCYCVVEFASKLQNGFRYYKSPLIKSKRLHILRARVVKWCKNFLKQYVLNLSVVDNVTEIRRVYRKLCRSDKMAIRRMITFDYIMFPNNKCVQPTRLQVDIKKRPNVSDNVTSYLLSREYIM</sequence>
<dbReference type="EMBL" id="MT844067">
    <property type="protein sequence ID" value="QOD40003.1"/>
    <property type="molecule type" value="Genomic_DNA"/>
</dbReference>
<feature type="domain" description="Cyclin N-terminal" evidence="1">
    <location>
        <begin position="7"/>
        <end position="97"/>
    </location>
</feature>
<name>A0AAE7MLF0_9BBAC</name>